<feature type="chain" id="PRO_5046835944" evidence="1">
    <location>
        <begin position="21"/>
        <end position="177"/>
    </location>
</feature>
<proteinExistence type="predicted"/>
<keyword evidence="1" id="KW-0732">Signal</keyword>
<dbReference type="EMBL" id="QHLQ01000001">
    <property type="protein sequence ID" value="NIZ59394.1"/>
    <property type="molecule type" value="Genomic_DNA"/>
</dbReference>
<sequence>MKFTAFSCIAILLAASTASAFTFESGNWAAAKVGHACHVFTQRAARDTSGALVFTFHNGGYNSSFGYDYHPWPGETGAPWDEEDFVILAFDGEESWLGDEMFTHQGNGGYGAYMTDGMVPDMINSIQNSTSSVEVMLDRSAKGEVWLYGKFSTAGFAESLQRASEWCAFDPHNLPTS</sequence>
<evidence type="ECO:0000256" key="1">
    <source>
        <dbReference type="SAM" id="SignalP"/>
    </source>
</evidence>
<comment type="caution">
    <text evidence="2">The sequence shown here is derived from an EMBL/GenBank/DDBJ whole genome shotgun (WGS) entry which is preliminary data.</text>
</comment>
<accession>A0ABX0W177</accession>
<keyword evidence="3" id="KW-1185">Reference proteome</keyword>
<evidence type="ECO:0000313" key="2">
    <source>
        <dbReference type="EMBL" id="NIZ59394.1"/>
    </source>
</evidence>
<gene>
    <name evidence="2" type="ORF">DL239_00230</name>
</gene>
<evidence type="ECO:0000313" key="3">
    <source>
        <dbReference type="Proteomes" id="UP001429564"/>
    </source>
</evidence>
<name>A0ABX0W177_9RHOB</name>
<protein>
    <submittedName>
        <fullName evidence="2">Uncharacterized protein</fullName>
    </submittedName>
</protein>
<dbReference type="Proteomes" id="UP001429564">
    <property type="component" value="Unassembled WGS sequence"/>
</dbReference>
<dbReference type="RefSeq" id="WP_167681051.1">
    <property type="nucleotide sequence ID" value="NZ_QHLQ01000001.1"/>
</dbReference>
<organism evidence="2 3">
    <name type="scientific">Parasedimentitalea denitrificans</name>
    <dbReference type="NCBI Taxonomy" id="2211118"/>
    <lineage>
        <taxon>Bacteria</taxon>
        <taxon>Pseudomonadati</taxon>
        <taxon>Pseudomonadota</taxon>
        <taxon>Alphaproteobacteria</taxon>
        <taxon>Rhodobacterales</taxon>
        <taxon>Paracoccaceae</taxon>
        <taxon>Parasedimentitalea</taxon>
    </lineage>
</organism>
<reference evidence="2 3" key="1">
    <citation type="submission" date="2018-05" db="EMBL/GenBank/DDBJ databases">
        <authorList>
            <person name="Zhang Y.-J."/>
        </authorList>
    </citation>
    <scope>NUCLEOTIDE SEQUENCE [LARGE SCALE GENOMIC DNA]</scope>
    <source>
        <strain evidence="2 3">CY04</strain>
    </source>
</reference>
<feature type="signal peptide" evidence="1">
    <location>
        <begin position="1"/>
        <end position="20"/>
    </location>
</feature>